<proteinExistence type="predicted"/>
<evidence type="ECO:0000313" key="2">
    <source>
        <dbReference type="EMBL" id="KAK6987736.1"/>
    </source>
</evidence>
<name>A0AAV9ZMS8_9AGAR</name>
<accession>A0AAV9ZMS8</accession>
<feature type="compositionally biased region" description="Basic and acidic residues" evidence="1">
    <location>
        <begin position="1"/>
        <end position="17"/>
    </location>
</feature>
<dbReference type="Proteomes" id="UP001362999">
    <property type="component" value="Unassembled WGS sequence"/>
</dbReference>
<dbReference type="EMBL" id="JAWWNJ010000130">
    <property type="protein sequence ID" value="KAK6987736.1"/>
    <property type="molecule type" value="Genomic_DNA"/>
</dbReference>
<keyword evidence="3" id="KW-1185">Reference proteome</keyword>
<gene>
    <name evidence="2" type="ORF">R3P38DRAFT_3230497</name>
</gene>
<feature type="region of interest" description="Disordered" evidence="1">
    <location>
        <begin position="1"/>
        <end position="20"/>
    </location>
</feature>
<sequence>MDHHFVGNQPRYEEPLPRRSVSNSALTVNGAGHYQDPDPRYRVMNDMRIVAPSLGWRTSALRSLPNIRTTRARTRDLSFSESVVVFSTNSSLESLPPTPPQTSKEASPERTSDFDQLTPTLDNICLTPTTPVTSAANWIPVENQPAVGYTFLHPYLALPKVPNFRLHLIESHKLWVNDQEYNRRASQFHSDSTPRIFFWPSAKEHVVEVRDRMIHRLKAGDEVECFGALSGRWQITDDVRRVHNMRFLSQADPQEWVYLRMERHIDRRFIYAKLPATYFHPLPASLKFRASIQKFGKALARGFRVRGAAPSIPVLNPESFIPAAPFAV</sequence>
<feature type="region of interest" description="Disordered" evidence="1">
    <location>
        <begin position="90"/>
        <end position="113"/>
    </location>
</feature>
<organism evidence="2 3">
    <name type="scientific">Favolaschia claudopus</name>
    <dbReference type="NCBI Taxonomy" id="2862362"/>
    <lineage>
        <taxon>Eukaryota</taxon>
        <taxon>Fungi</taxon>
        <taxon>Dikarya</taxon>
        <taxon>Basidiomycota</taxon>
        <taxon>Agaricomycotina</taxon>
        <taxon>Agaricomycetes</taxon>
        <taxon>Agaricomycetidae</taxon>
        <taxon>Agaricales</taxon>
        <taxon>Marasmiineae</taxon>
        <taxon>Mycenaceae</taxon>
        <taxon>Favolaschia</taxon>
    </lineage>
</organism>
<evidence type="ECO:0000313" key="3">
    <source>
        <dbReference type="Proteomes" id="UP001362999"/>
    </source>
</evidence>
<reference evidence="2 3" key="1">
    <citation type="journal article" date="2024" name="J Genomics">
        <title>Draft genome sequencing and assembly of Favolaschia claudopus CIRM-BRFM 2984 isolated from oak limbs.</title>
        <authorList>
            <person name="Navarro D."/>
            <person name="Drula E."/>
            <person name="Chaduli D."/>
            <person name="Cazenave R."/>
            <person name="Ahrendt S."/>
            <person name="Wang J."/>
            <person name="Lipzen A."/>
            <person name="Daum C."/>
            <person name="Barry K."/>
            <person name="Grigoriev I.V."/>
            <person name="Favel A."/>
            <person name="Rosso M.N."/>
            <person name="Martin F."/>
        </authorList>
    </citation>
    <scope>NUCLEOTIDE SEQUENCE [LARGE SCALE GENOMIC DNA]</scope>
    <source>
        <strain evidence="2 3">CIRM-BRFM 2984</strain>
    </source>
</reference>
<dbReference type="AlphaFoldDB" id="A0AAV9ZMS8"/>
<comment type="caution">
    <text evidence="2">The sequence shown here is derived from an EMBL/GenBank/DDBJ whole genome shotgun (WGS) entry which is preliminary data.</text>
</comment>
<protein>
    <submittedName>
        <fullName evidence="2">Uncharacterized protein</fullName>
    </submittedName>
</protein>
<evidence type="ECO:0000256" key="1">
    <source>
        <dbReference type="SAM" id="MobiDB-lite"/>
    </source>
</evidence>